<dbReference type="NCBIfam" id="NF001924">
    <property type="entry name" value="PRK00702.1"/>
    <property type="match status" value="1"/>
</dbReference>
<protein>
    <recommendedName>
        <fullName evidence="2">ribose-5-phosphate isomerase</fullName>
        <ecNumber evidence="2">5.3.1.6</ecNumber>
    </recommendedName>
    <alternativeName>
        <fullName evidence="4">Phosphoriboisomerase</fullName>
    </alternativeName>
</protein>
<dbReference type="EMBL" id="UOEW01000048">
    <property type="protein sequence ID" value="VAW33926.1"/>
    <property type="molecule type" value="Genomic_DNA"/>
</dbReference>
<name>A0A3B0VP37_9ZZZZ</name>
<proteinExistence type="inferred from homology"/>
<comment type="catalytic activity">
    <reaction evidence="1">
        <text>aldehydo-D-ribose 5-phosphate = D-ribulose 5-phosphate</text>
        <dbReference type="Rhea" id="RHEA:14657"/>
        <dbReference type="ChEBI" id="CHEBI:58121"/>
        <dbReference type="ChEBI" id="CHEBI:58273"/>
        <dbReference type="EC" id="5.3.1.6"/>
    </reaction>
</comment>
<dbReference type="NCBIfam" id="TIGR00021">
    <property type="entry name" value="rpiA"/>
    <property type="match status" value="1"/>
</dbReference>
<organism evidence="5">
    <name type="scientific">hydrothermal vent metagenome</name>
    <dbReference type="NCBI Taxonomy" id="652676"/>
    <lineage>
        <taxon>unclassified sequences</taxon>
        <taxon>metagenomes</taxon>
        <taxon>ecological metagenomes</taxon>
    </lineage>
</organism>
<dbReference type="InterPro" id="IPR037171">
    <property type="entry name" value="NagB/RpiA_transferase-like"/>
</dbReference>
<dbReference type="GO" id="GO:0009052">
    <property type="term" value="P:pentose-phosphate shunt, non-oxidative branch"/>
    <property type="evidence" value="ECO:0007669"/>
    <property type="project" value="InterPro"/>
</dbReference>
<evidence type="ECO:0000313" key="5">
    <source>
        <dbReference type="EMBL" id="VAW33926.1"/>
    </source>
</evidence>
<dbReference type="PANTHER" id="PTHR11934:SF0">
    <property type="entry name" value="RIBOSE-5-PHOSPHATE ISOMERASE"/>
    <property type="match status" value="1"/>
</dbReference>
<dbReference type="SUPFAM" id="SSF100950">
    <property type="entry name" value="NagB/RpiA/CoA transferase-like"/>
    <property type="match status" value="1"/>
</dbReference>
<gene>
    <name evidence="5" type="ORF">MNBD_GAMMA01-749</name>
</gene>
<dbReference type="AlphaFoldDB" id="A0A3B0VP37"/>
<dbReference type="EC" id="5.3.1.6" evidence="2"/>
<evidence type="ECO:0000256" key="1">
    <source>
        <dbReference type="ARBA" id="ARBA00001713"/>
    </source>
</evidence>
<dbReference type="InterPro" id="IPR020672">
    <property type="entry name" value="Ribose5P_isomerase_typA_subgr"/>
</dbReference>
<dbReference type="GO" id="GO:0004751">
    <property type="term" value="F:ribose-5-phosphate isomerase activity"/>
    <property type="evidence" value="ECO:0007669"/>
    <property type="project" value="UniProtKB-EC"/>
</dbReference>
<evidence type="ECO:0000256" key="2">
    <source>
        <dbReference type="ARBA" id="ARBA00011959"/>
    </source>
</evidence>
<reference evidence="5" key="1">
    <citation type="submission" date="2018-06" db="EMBL/GenBank/DDBJ databases">
        <authorList>
            <person name="Zhirakovskaya E."/>
        </authorList>
    </citation>
    <scope>NUCLEOTIDE SEQUENCE</scope>
</reference>
<accession>A0A3B0VP37</accession>
<evidence type="ECO:0000256" key="3">
    <source>
        <dbReference type="ARBA" id="ARBA00023235"/>
    </source>
</evidence>
<dbReference type="Gene3D" id="3.40.50.1360">
    <property type="match status" value="1"/>
</dbReference>
<dbReference type="Gene3D" id="3.30.70.260">
    <property type="match status" value="1"/>
</dbReference>
<dbReference type="HAMAP" id="MF_00170">
    <property type="entry name" value="Rib_5P_isom_A"/>
    <property type="match status" value="1"/>
</dbReference>
<dbReference type="GO" id="GO:0005829">
    <property type="term" value="C:cytosol"/>
    <property type="evidence" value="ECO:0007669"/>
    <property type="project" value="TreeGrafter"/>
</dbReference>
<dbReference type="Pfam" id="PF06026">
    <property type="entry name" value="Rib_5-P_isom_A"/>
    <property type="match status" value="1"/>
</dbReference>
<dbReference type="InterPro" id="IPR004788">
    <property type="entry name" value="Ribose5P_isomerase_type_A"/>
</dbReference>
<dbReference type="CDD" id="cd01398">
    <property type="entry name" value="RPI_A"/>
    <property type="match status" value="1"/>
</dbReference>
<keyword evidence="3 5" id="KW-0413">Isomerase</keyword>
<dbReference type="FunFam" id="3.40.50.1360:FF:000001">
    <property type="entry name" value="Ribose-5-phosphate isomerase A"/>
    <property type="match status" value="1"/>
</dbReference>
<dbReference type="PANTHER" id="PTHR11934">
    <property type="entry name" value="RIBOSE-5-PHOSPHATE ISOMERASE"/>
    <property type="match status" value="1"/>
</dbReference>
<dbReference type="SUPFAM" id="SSF75445">
    <property type="entry name" value="D-ribose-5-phosphate isomerase (RpiA), lid domain"/>
    <property type="match status" value="1"/>
</dbReference>
<evidence type="ECO:0000256" key="4">
    <source>
        <dbReference type="ARBA" id="ARBA00029734"/>
    </source>
</evidence>
<dbReference type="GO" id="GO:0006014">
    <property type="term" value="P:D-ribose metabolic process"/>
    <property type="evidence" value="ECO:0007669"/>
    <property type="project" value="TreeGrafter"/>
</dbReference>
<sequence>MNNQQELKQQVALAALEYFNDYDMVVGIGTGSTVNCLIDILPKVKNRIGACVSSSTATTKRLKAQGFEVMELNQSGPLSLYIDGADECDSHNRLIKGGGGALTREKIIAAASDKFICIVDATKIVNILGKFPLPVEVIPMAQSHVGRALAIMGGQPILREGFKTDNGNIIIDVHNLKILDPLGLESKINNIAGVVCHGIFAQQKAFATLIANQSGVTVQK</sequence>